<evidence type="ECO:0000256" key="6">
    <source>
        <dbReference type="ARBA" id="ARBA00038076"/>
    </source>
</evidence>
<evidence type="ECO:0000256" key="3">
    <source>
        <dbReference type="ARBA" id="ARBA00022692"/>
    </source>
</evidence>
<keyword evidence="11" id="KW-1185">Reference proteome</keyword>
<dbReference type="InterPro" id="IPR025857">
    <property type="entry name" value="MacB_PCD"/>
</dbReference>
<keyword evidence="4 7" id="KW-1133">Transmembrane helix</keyword>
<evidence type="ECO:0000256" key="2">
    <source>
        <dbReference type="ARBA" id="ARBA00022475"/>
    </source>
</evidence>
<name>A0A411E727_9FLAO</name>
<feature type="transmembrane region" description="Helical" evidence="7">
    <location>
        <begin position="21"/>
        <end position="41"/>
    </location>
</feature>
<evidence type="ECO:0000313" key="11">
    <source>
        <dbReference type="Proteomes" id="UP000290889"/>
    </source>
</evidence>
<dbReference type="KEGG" id="mur:EQY75_01395"/>
<dbReference type="OrthoDB" id="9770036at2"/>
<dbReference type="AlphaFoldDB" id="A0A411E727"/>
<keyword evidence="5 7" id="KW-0472">Membrane</keyword>
<comment type="similarity">
    <text evidence="6">Belongs to the ABC-4 integral membrane protein family.</text>
</comment>
<dbReference type="Proteomes" id="UP000290889">
    <property type="component" value="Chromosome"/>
</dbReference>
<dbReference type="RefSeq" id="WP_129602197.1">
    <property type="nucleotide sequence ID" value="NZ_CP035544.1"/>
</dbReference>
<evidence type="ECO:0000256" key="4">
    <source>
        <dbReference type="ARBA" id="ARBA00022989"/>
    </source>
</evidence>
<feature type="domain" description="MacB-like periplasmic core" evidence="9">
    <location>
        <begin position="21"/>
        <end position="225"/>
    </location>
</feature>
<gene>
    <name evidence="10" type="ORF">EQY75_01395</name>
</gene>
<reference evidence="10 11" key="1">
    <citation type="submission" date="2019-01" db="EMBL/GenBank/DDBJ databases">
        <title>Muriicola soli sp. nov., isolated from soil.</title>
        <authorList>
            <person name="Kang H.J."/>
            <person name="Kim S.B."/>
        </authorList>
    </citation>
    <scope>NUCLEOTIDE SEQUENCE [LARGE SCALE GENOMIC DNA]</scope>
    <source>
        <strain evidence="10 11">MMS17-SY002</strain>
    </source>
</reference>
<dbReference type="Pfam" id="PF12704">
    <property type="entry name" value="MacB_PCD"/>
    <property type="match status" value="1"/>
</dbReference>
<dbReference type="GO" id="GO:0005886">
    <property type="term" value="C:plasma membrane"/>
    <property type="evidence" value="ECO:0007669"/>
    <property type="project" value="UniProtKB-SubCell"/>
</dbReference>
<dbReference type="GO" id="GO:0022857">
    <property type="term" value="F:transmembrane transporter activity"/>
    <property type="evidence" value="ECO:0007669"/>
    <property type="project" value="TreeGrafter"/>
</dbReference>
<proteinExistence type="inferred from homology"/>
<dbReference type="PANTHER" id="PTHR30572:SF4">
    <property type="entry name" value="ABC TRANSPORTER PERMEASE YTRF"/>
    <property type="match status" value="1"/>
</dbReference>
<protein>
    <submittedName>
        <fullName evidence="10">ABC transporter permease</fullName>
    </submittedName>
</protein>
<feature type="domain" description="ABC3 transporter permease C-terminal" evidence="8">
    <location>
        <begin position="285"/>
        <end position="403"/>
    </location>
</feature>
<evidence type="ECO:0000259" key="8">
    <source>
        <dbReference type="Pfam" id="PF02687"/>
    </source>
</evidence>
<comment type="subcellular location">
    <subcellularLocation>
        <location evidence="1">Cell membrane</location>
        <topology evidence="1">Multi-pass membrane protein</topology>
    </subcellularLocation>
</comment>
<evidence type="ECO:0000256" key="5">
    <source>
        <dbReference type="ARBA" id="ARBA00023136"/>
    </source>
</evidence>
<evidence type="ECO:0000256" key="7">
    <source>
        <dbReference type="SAM" id="Phobius"/>
    </source>
</evidence>
<dbReference type="InterPro" id="IPR050250">
    <property type="entry name" value="Macrolide_Exporter_MacB"/>
</dbReference>
<dbReference type="InterPro" id="IPR003838">
    <property type="entry name" value="ABC3_permease_C"/>
</dbReference>
<evidence type="ECO:0000259" key="9">
    <source>
        <dbReference type="Pfam" id="PF12704"/>
    </source>
</evidence>
<feature type="transmembrane region" description="Helical" evidence="7">
    <location>
        <begin position="371"/>
        <end position="393"/>
    </location>
</feature>
<keyword evidence="2" id="KW-1003">Cell membrane</keyword>
<keyword evidence="3 7" id="KW-0812">Transmembrane</keyword>
<accession>A0A411E727</accession>
<feature type="transmembrane region" description="Helical" evidence="7">
    <location>
        <begin position="275"/>
        <end position="305"/>
    </location>
</feature>
<dbReference type="PANTHER" id="PTHR30572">
    <property type="entry name" value="MEMBRANE COMPONENT OF TRANSPORTER-RELATED"/>
    <property type="match status" value="1"/>
</dbReference>
<feature type="transmembrane region" description="Helical" evidence="7">
    <location>
        <begin position="326"/>
        <end position="351"/>
    </location>
</feature>
<sequence length="410" mass="46014">MFSRDTWQEIFLTIRKNKLRTILSGFTVSLGILIFVCLVGLTNGLQNTFEYFFSQDATNVMYIFPGRTSMPYKGYKSLRRIELDNSDLADIKKDFPMFLEYISPRIFRSALVKYKEESNNYTTIGVDWGQQFAEKTIMMKGRYINQEDVKNRTKNVAIGRLVEQDLFGKSNSIGEFIDVGGSMFRVVGVFQDDGGDNEERQLYMPYTTRQLIEKNTDEIGQIVIGFKEELGYTGAMAFQRSLEKYLKQKKFINPEDENGFFVRNVADQLKQNQDFAGVLAIIAALVAFGTIIAGIIGISNIMVYVVKERTKEIGIRKAIGATPRSVISVILLESIFITTISGFLGMFLGIALLSTLGDKLMDDYFILNPGIGTGLAIFATLLLIVFGSLAGYVPAKRAARIKPIVALNDE</sequence>
<evidence type="ECO:0000256" key="1">
    <source>
        <dbReference type="ARBA" id="ARBA00004651"/>
    </source>
</evidence>
<dbReference type="Pfam" id="PF02687">
    <property type="entry name" value="FtsX"/>
    <property type="match status" value="1"/>
</dbReference>
<dbReference type="EMBL" id="CP035544">
    <property type="protein sequence ID" value="QBA63323.1"/>
    <property type="molecule type" value="Genomic_DNA"/>
</dbReference>
<organism evidence="10 11">
    <name type="scientific">Muriicola soli</name>
    <dbReference type="NCBI Taxonomy" id="2507538"/>
    <lineage>
        <taxon>Bacteria</taxon>
        <taxon>Pseudomonadati</taxon>
        <taxon>Bacteroidota</taxon>
        <taxon>Flavobacteriia</taxon>
        <taxon>Flavobacteriales</taxon>
        <taxon>Flavobacteriaceae</taxon>
        <taxon>Muriicola</taxon>
    </lineage>
</organism>
<evidence type="ECO:0000313" key="10">
    <source>
        <dbReference type="EMBL" id="QBA63323.1"/>
    </source>
</evidence>